<name>A0A8B8F6Q9_9HEMI</name>
<dbReference type="GO" id="GO:0008270">
    <property type="term" value="F:zinc ion binding"/>
    <property type="evidence" value="ECO:0007669"/>
    <property type="project" value="UniProtKB-KW"/>
</dbReference>
<dbReference type="RefSeq" id="XP_025406185.1">
    <property type="nucleotide sequence ID" value="XM_025550400.1"/>
</dbReference>
<evidence type="ECO:0000256" key="1">
    <source>
        <dbReference type="ARBA" id="ARBA00022723"/>
    </source>
</evidence>
<dbReference type="PROSITE" id="PS50157">
    <property type="entry name" value="ZINC_FINGER_C2H2_2"/>
    <property type="match status" value="3"/>
</dbReference>
<proteinExistence type="predicted"/>
<evidence type="ECO:0000313" key="8">
    <source>
        <dbReference type="RefSeq" id="XP_025406185.1"/>
    </source>
</evidence>
<evidence type="ECO:0000256" key="5">
    <source>
        <dbReference type="PROSITE-ProRule" id="PRU00042"/>
    </source>
</evidence>
<dbReference type="Gene3D" id="3.30.160.60">
    <property type="entry name" value="Classic Zinc Finger"/>
    <property type="match status" value="3"/>
</dbReference>
<dbReference type="Pfam" id="PF00096">
    <property type="entry name" value="zf-C2H2"/>
    <property type="match status" value="3"/>
</dbReference>
<sequence length="486" mass="55800">MSSKSSKKFECDECMKTFSKKNNLNDHILAKHSNVEKYVCSICKKSFSYKQSFNRHMNVHKVAISVYSCSECGYSSRLKFMLTRHIKSVHLNVNNSILNVSCVFCNQHCSKNNLSTHYVLCHQTEIVSEKLKFDSLDAFYAWKYEVEDQDISRFVKARTTYVGVSGSKHLFFKCHRDGKYKPKGKNIRKLKSLGTNKIGSHCPARMDVMVEGNEVNVMYIKTHVGHDLEPKRLTLAKTEKDFLAKQLVMPNTNYEDILNVAKTLDSSSRLHHLTKKDLVTIKSSLKETTKKINIKIPENNDKPNDSLEINNVFDGDLVALFDVQNHEKSSLILNSTNDDLESKSVKQDLVSISDTLLTSNHVEEKNSFTNKLENMYELNNLNVEQQIIESNEQIPILEFNPHMLDSNQVLDYQQELTIIENERLSIMEKMKLIVNQITCNDEFAIIHQGLMNIMSSIDERRNAINQAVLNGDLDNIVIFDESILQK</sequence>
<dbReference type="InterPro" id="IPR013087">
    <property type="entry name" value="Znf_C2H2_type"/>
</dbReference>
<dbReference type="InterPro" id="IPR036236">
    <property type="entry name" value="Znf_C2H2_sf"/>
</dbReference>
<feature type="domain" description="C2H2-type" evidence="6">
    <location>
        <begin position="67"/>
        <end position="95"/>
    </location>
</feature>
<gene>
    <name evidence="8" type="primary">LOC112680340</name>
</gene>
<accession>A0A8B8F6Q9</accession>
<keyword evidence="7" id="KW-1185">Reference proteome</keyword>
<evidence type="ECO:0000313" key="7">
    <source>
        <dbReference type="Proteomes" id="UP000694846"/>
    </source>
</evidence>
<dbReference type="PANTHER" id="PTHR33936:SF24">
    <property type="entry name" value="C2H2-TYPE DOMAIN-CONTAINING PROTEIN"/>
    <property type="match status" value="1"/>
</dbReference>
<dbReference type="Proteomes" id="UP000694846">
    <property type="component" value="Unplaced"/>
</dbReference>
<keyword evidence="3 5" id="KW-0863">Zinc-finger</keyword>
<evidence type="ECO:0000256" key="4">
    <source>
        <dbReference type="ARBA" id="ARBA00022833"/>
    </source>
</evidence>
<dbReference type="InterPro" id="IPR052797">
    <property type="entry name" value="RegFact_GeneExpr_CellDeath"/>
</dbReference>
<reference evidence="8" key="1">
    <citation type="submission" date="2025-08" db="UniProtKB">
        <authorList>
            <consortium name="RefSeq"/>
        </authorList>
    </citation>
    <scope>IDENTIFICATION</scope>
    <source>
        <tissue evidence="8">Whole body</tissue>
    </source>
</reference>
<protein>
    <submittedName>
        <fullName evidence="8">Uncharacterized protein LOC112680340 isoform X1</fullName>
    </submittedName>
</protein>
<evidence type="ECO:0000259" key="6">
    <source>
        <dbReference type="PROSITE" id="PS50157"/>
    </source>
</evidence>
<dbReference type="GeneID" id="112680340"/>
<feature type="domain" description="C2H2-type" evidence="6">
    <location>
        <begin position="9"/>
        <end position="37"/>
    </location>
</feature>
<organism evidence="7 8">
    <name type="scientific">Sipha flava</name>
    <name type="common">yellow sugarcane aphid</name>
    <dbReference type="NCBI Taxonomy" id="143950"/>
    <lineage>
        <taxon>Eukaryota</taxon>
        <taxon>Metazoa</taxon>
        <taxon>Ecdysozoa</taxon>
        <taxon>Arthropoda</taxon>
        <taxon>Hexapoda</taxon>
        <taxon>Insecta</taxon>
        <taxon>Pterygota</taxon>
        <taxon>Neoptera</taxon>
        <taxon>Paraneoptera</taxon>
        <taxon>Hemiptera</taxon>
        <taxon>Sternorrhyncha</taxon>
        <taxon>Aphidomorpha</taxon>
        <taxon>Aphidoidea</taxon>
        <taxon>Aphididae</taxon>
        <taxon>Sipha</taxon>
    </lineage>
</organism>
<dbReference type="FunFam" id="3.30.160.60:FF:000110">
    <property type="entry name" value="Zinc finger protein-like"/>
    <property type="match status" value="1"/>
</dbReference>
<evidence type="ECO:0000256" key="3">
    <source>
        <dbReference type="ARBA" id="ARBA00022771"/>
    </source>
</evidence>
<dbReference type="SUPFAM" id="SSF57667">
    <property type="entry name" value="beta-beta-alpha zinc fingers"/>
    <property type="match status" value="1"/>
</dbReference>
<evidence type="ECO:0000256" key="2">
    <source>
        <dbReference type="ARBA" id="ARBA00022737"/>
    </source>
</evidence>
<dbReference type="PROSITE" id="PS00028">
    <property type="entry name" value="ZINC_FINGER_C2H2_1"/>
    <property type="match status" value="2"/>
</dbReference>
<dbReference type="PANTHER" id="PTHR33936">
    <property type="entry name" value="PROTEIN CBG17840"/>
    <property type="match status" value="1"/>
</dbReference>
<dbReference type="AlphaFoldDB" id="A0A8B8F6Q9"/>
<keyword evidence="4" id="KW-0862">Zinc</keyword>
<dbReference type="OrthoDB" id="10018489at2759"/>
<feature type="domain" description="C2H2-type" evidence="6">
    <location>
        <begin position="38"/>
        <end position="60"/>
    </location>
</feature>
<keyword evidence="1" id="KW-0479">Metal-binding</keyword>
<keyword evidence="2" id="KW-0677">Repeat</keyword>
<dbReference type="SMART" id="SM00355">
    <property type="entry name" value="ZnF_C2H2"/>
    <property type="match status" value="4"/>
</dbReference>